<dbReference type="Pfam" id="PF13649">
    <property type="entry name" value="Methyltransf_25"/>
    <property type="match status" value="1"/>
</dbReference>
<proteinExistence type="predicted"/>
<dbReference type="Proteomes" id="UP000701341">
    <property type="component" value="Unassembled WGS sequence"/>
</dbReference>
<evidence type="ECO:0000259" key="1">
    <source>
        <dbReference type="Pfam" id="PF13649"/>
    </source>
</evidence>
<sequence>MNTVDFISYNVKTLTATFFNSRISRVSAGKVLKLDEQFGLLTENIGYLLHPSVRDKMHAHARVADIATGTAAFLRDLAHDWPDAILHGYDISTLLFPPARTLPKNVTLHLLDARKDVPVALYGQYDIVHVRLIAAGLTASEWGRVIRNLAKLLKPGGVMQWEECDFTNVRHLPGRPDSTTEAASTIGLMFLTAMRPRFEYGWNRLATDMRAAGLVDVHTEAVSADRVYDTRERLAANGMRAMFAWARLHSAKGSHGALTMRKIEDLERKAYADIRSGCYVTFDIHVAWGFRPE</sequence>
<comment type="caution">
    <text evidence="2">The sequence shown here is derived from an EMBL/GenBank/DDBJ whole genome shotgun (WGS) entry which is preliminary data.</text>
</comment>
<protein>
    <recommendedName>
        <fullName evidence="1">Methyltransferase domain-containing protein</fullName>
    </recommendedName>
</protein>
<dbReference type="InterPro" id="IPR041698">
    <property type="entry name" value="Methyltransf_25"/>
</dbReference>
<accession>A0A9P5GVR7</accession>
<dbReference type="PANTHER" id="PTHR43591:SF50">
    <property type="entry name" value="METHYLTRANSFERASE DOMAIN-CONTAINING PROTEIN-RELATED"/>
    <property type="match status" value="1"/>
</dbReference>
<dbReference type="SUPFAM" id="SSF53335">
    <property type="entry name" value="S-adenosyl-L-methionine-dependent methyltransferases"/>
    <property type="match status" value="1"/>
</dbReference>
<evidence type="ECO:0000313" key="3">
    <source>
        <dbReference type="Proteomes" id="UP000701341"/>
    </source>
</evidence>
<name>A0A9P5GVR7_PENCR</name>
<reference evidence="2" key="1">
    <citation type="submission" date="2020-02" db="EMBL/GenBank/DDBJ databases">
        <authorList>
            <person name="Lichtner F.J."/>
        </authorList>
    </citation>
    <scope>NUCLEOTIDE SEQUENCE</scope>
    <source>
        <strain evidence="2">G10</strain>
    </source>
</reference>
<keyword evidence="3" id="KW-1185">Reference proteome</keyword>
<dbReference type="CDD" id="cd02440">
    <property type="entry name" value="AdoMet_MTases"/>
    <property type="match status" value="1"/>
</dbReference>
<dbReference type="InterPro" id="IPR029063">
    <property type="entry name" value="SAM-dependent_MTases_sf"/>
</dbReference>
<dbReference type="EMBL" id="JAAOZQ010000002">
    <property type="protein sequence ID" value="KAF7530367.1"/>
    <property type="molecule type" value="Genomic_DNA"/>
</dbReference>
<dbReference type="PANTHER" id="PTHR43591">
    <property type="entry name" value="METHYLTRANSFERASE"/>
    <property type="match status" value="1"/>
</dbReference>
<dbReference type="AlphaFoldDB" id="A0A9P5GVR7"/>
<gene>
    <name evidence="2" type="ORF">PCG10_003738</name>
</gene>
<feature type="domain" description="Methyltransferase" evidence="1">
    <location>
        <begin position="63"/>
        <end position="157"/>
    </location>
</feature>
<dbReference type="Gene3D" id="3.40.50.150">
    <property type="entry name" value="Vaccinia Virus protein VP39"/>
    <property type="match status" value="1"/>
</dbReference>
<evidence type="ECO:0000313" key="2">
    <source>
        <dbReference type="EMBL" id="KAF7530367.1"/>
    </source>
</evidence>
<organism evidence="2 3">
    <name type="scientific">Penicillium crustosum</name>
    <name type="common">Blue mold fungus</name>
    <dbReference type="NCBI Taxonomy" id="36656"/>
    <lineage>
        <taxon>Eukaryota</taxon>
        <taxon>Fungi</taxon>
        <taxon>Dikarya</taxon>
        <taxon>Ascomycota</taxon>
        <taxon>Pezizomycotina</taxon>
        <taxon>Eurotiomycetes</taxon>
        <taxon>Eurotiomycetidae</taxon>
        <taxon>Eurotiales</taxon>
        <taxon>Aspergillaceae</taxon>
        <taxon>Penicillium</taxon>
    </lineage>
</organism>